<dbReference type="InterPro" id="IPR028082">
    <property type="entry name" value="Peripla_BP_I"/>
</dbReference>
<dbReference type="CDD" id="cd19994">
    <property type="entry name" value="PBP1_ChvE"/>
    <property type="match status" value="1"/>
</dbReference>
<dbReference type="Proteomes" id="UP000005707">
    <property type="component" value="Unassembled WGS sequence"/>
</dbReference>
<organism evidence="5 6">
    <name type="scientific">Haloplasma contractile SSD-17B</name>
    <dbReference type="NCBI Taxonomy" id="1033810"/>
    <lineage>
        <taxon>Bacteria</taxon>
        <taxon>Bacillati</taxon>
        <taxon>Mycoplasmatota</taxon>
        <taxon>Mollicutes</taxon>
        <taxon>Haloplasmatales</taxon>
        <taxon>Haloplasmataceae</taxon>
        <taxon>Haloplasma</taxon>
    </lineage>
</organism>
<dbReference type="EMBL" id="AFNU02000002">
    <property type="protein sequence ID" value="ERJ13090.1"/>
    <property type="molecule type" value="Genomic_DNA"/>
</dbReference>
<dbReference type="InterPro" id="IPR050555">
    <property type="entry name" value="Bact_Solute-Bind_Prot2"/>
</dbReference>
<dbReference type="Gene3D" id="3.40.50.2300">
    <property type="match status" value="2"/>
</dbReference>
<feature type="domain" description="Periplasmic binding protein" evidence="4">
    <location>
        <begin position="28"/>
        <end position="316"/>
    </location>
</feature>
<dbReference type="InterPro" id="IPR025997">
    <property type="entry name" value="SBP_2_dom"/>
</dbReference>
<dbReference type="PROSITE" id="PS51257">
    <property type="entry name" value="PROKAR_LIPOPROTEIN"/>
    <property type="match status" value="1"/>
</dbReference>
<dbReference type="Pfam" id="PF13407">
    <property type="entry name" value="Peripla_BP_4"/>
    <property type="match status" value="1"/>
</dbReference>
<evidence type="ECO:0000259" key="4">
    <source>
        <dbReference type="Pfam" id="PF13407"/>
    </source>
</evidence>
<name>U2FJU6_9MOLU</name>
<feature type="chain" id="PRO_5004627715" evidence="3">
    <location>
        <begin position="19"/>
        <end position="365"/>
    </location>
</feature>
<gene>
    <name evidence="5" type="ORF">HLPCO_000699</name>
</gene>
<keyword evidence="2 3" id="KW-0732">Signal</keyword>
<dbReference type="GO" id="GO:0030288">
    <property type="term" value="C:outer membrane-bounded periplasmic space"/>
    <property type="evidence" value="ECO:0007669"/>
    <property type="project" value="TreeGrafter"/>
</dbReference>
<evidence type="ECO:0000313" key="5">
    <source>
        <dbReference type="EMBL" id="ERJ13090.1"/>
    </source>
</evidence>
<dbReference type="eggNOG" id="COG4213">
    <property type="taxonomic scope" value="Bacteria"/>
</dbReference>
<protein>
    <submittedName>
        <fullName evidence="5">Periplasmic sugar-binding protein</fullName>
    </submittedName>
</protein>
<evidence type="ECO:0000256" key="3">
    <source>
        <dbReference type="SAM" id="SignalP"/>
    </source>
</evidence>
<dbReference type="PANTHER" id="PTHR30036">
    <property type="entry name" value="D-XYLOSE-BINDING PERIPLASMIC PROTEIN"/>
    <property type="match status" value="1"/>
</dbReference>
<accession>U2FJU6</accession>
<sequence>MKKLLSIITVFVVVATLAACQTAEKVNIGIVLPTKEEPRWVQDEARFRAALEDTDYSVEILFSQGDSAKEKSNVEALLSKGIDVLIIAPHDGAAAAAAIQSAKNDGVKVISYDRLVTDTDAVDYYITFDSKSVGAAQAEYLVEQAGDALVADASLPLFLYAGAASDNNAFLFFEGALEVLKPYIENGAFEVQNYNGNVDLTSATHTRAELADVINVITTNWHFGDAKNLAESNLTNFDQEDATAYVLAPNDGTARSIADVFNGDANISDYVITGQDAEEASIQYIIDGKQDMTVFKDVRKLVTGAIDMATNLLEGKSISTDGSYNNGEIDVPAVQVPVDVVDADNVQQILIDSGYYDADKFTWSE</sequence>
<dbReference type="OrthoDB" id="9769193at2"/>
<dbReference type="RefSeq" id="WP_008826900.1">
    <property type="nucleotide sequence ID" value="NZ_AFNU02000002.1"/>
</dbReference>
<dbReference type="GO" id="GO:0030246">
    <property type="term" value="F:carbohydrate binding"/>
    <property type="evidence" value="ECO:0007669"/>
    <property type="project" value="TreeGrafter"/>
</dbReference>
<dbReference type="SUPFAM" id="SSF53822">
    <property type="entry name" value="Periplasmic binding protein-like I"/>
    <property type="match status" value="1"/>
</dbReference>
<evidence type="ECO:0000313" key="6">
    <source>
        <dbReference type="Proteomes" id="UP000005707"/>
    </source>
</evidence>
<reference evidence="5 6" key="1">
    <citation type="journal article" date="2011" name="J. Bacteriol.">
        <title>Genome sequence of Haloplasma contractile, an unusual contractile bacterium from a deep-sea anoxic brine lake.</title>
        <authorList>
            <person name="Antunes A."/>
            <person name="Alam I."/>
            <person name="El Dorry H."/>
            <person name="Siam R."/>
            <person name="Robertson A."/>
            <person name="Bajic V.B."/>
            <person name="Stingl U."/>
        </authorList>
    </citation>
    <scope>NUCLEOTIDE SEQUENCE [LARGE SCALE GENOMIC DNA]</scope>
    <source>
        <strain evidence="5 6">SSD-17B</strain>
    </source>
</reference>
<evidence type="ECO:0000256" key="2">
    <source>
        <dbReference type="ARBA" id="ARBA00022729"/>
    </source>
</evidence>
<feature type="signal peptide" evidence="3">
    <location>
        <begin position="1"/>
        <end position="18"/>
    </location>
</feature>
<comment type="caution">
    <text evidence="5">The sequence shown here is derived from an EMBL/GenBank/DDBJ whole genome shotgun (WGS) entry which is preliminary data.</text>
</comment>
<dbReference type="AlphaFoldDB" id="U2FJU6"/>
<dbReference type="PANTHER" id="PTHR30036:SF1">
    <property type="entry name" value="D-XYLOSE-BINDING PERIPLASMIC PROTEIN"/>
    <property type="match status" value="1"/>
</dbReference>
<dbReference type="InParanoid" id="U2FJU6"/>
<comment type="subcellular location">
    <subcellularLocation>
        <location evidence="1">Cell envelope</location>
    </subcellularLocation>
</comment>
<reference evidence="5 6" key="2">
    <citation type="journal article" date="2013" name="PLoS ONE">
        <title>INDIGO - INtegrated Data Warehouse of MIcrobial GenOmes with Examples from the Red Sea Extremophiles.</title>
        <authorList>
            <person name="Alam I."/>
            <person name="Antunes A."/>
            <person name="Kamau A.A."/>
            <person name="Ba Alawi W."/>
            <person name="Kalkatawi M."/>
            <person name="Stingl U."/>
            <person name="Bajic V.B."/>
        </authorList>
    </citation>
    <scope>NUCLEOTIDE SEQUENCE [LARGE SCALE GENOMIC DNA]</scope>
    <source>
        <strain evidence="5 6">SSD-17B</strain>
    </source>
</reference>
<proteinExistence type="predicted"/>
<evidence type="ECO:0000256" key="1">
    <source>
        <dbReference type="ARBA" id="ARBA00004196"/>
    </source>
</evidence>
<dbReference type="STRING" id="1033810.HLPCO_000699"/>
<keyword evidence="6" id="KW-1185">Reference proteome</keyword>